<name>A0AA38R4N0_9PEZI</name>
<evidence type="ECO:0000313" key="2">
    <source>
        <dbReference type="EMBL" id="KAJ9137053.1"/>
    </source>
</evidence>
<evidence type="ECO:0000313" key="3">
    <source>
        <dbReference type="Proteomes" id="UP001174694"/>
    </source>
</evidence>
<evidence type="ECO:0000256" key="1">
    <source>
        <dbReference type="SAM" id="MobiDB-lite"/>
    </source>
</evidence>
<accession>A0AA38R4N0</accession>
<organism evidence="2 3">
    <name type="scientific">Pleurostoma richardsiae</name>
    <dbReference type="NCBI Taxonomy" id="41990"/>
    <lineage>
        <taxon>Eukaryota</taxon>
        <taxon>Fungi</taxon>
        <taxon>Dikarya</taxon>
        <taxon>Ascomycota</taxon>
        <taxon>Pezizomycotina</taxon>
        <taxon>Sordariomycetes</taxon>
        <taxon>Sordariomycetidae</taxon>
        <taxon>Calosphaeriales</taxon>
        <taxon>Pleurostomataceae</taxon>
        <taxon>Pleurostoma</taxon>
    </lineage>
</organism>
<dbReference type="Proteomes" id="UP001174694">
    <property type="component" value="Unassembled WGS sequence"/>
</dbReference>
<gene>
    <name evidence="2" type="ORF">NKR23_g9361</name>
</gene>
<feature type="compositionally biased region" description="Low complexity" evidence="1">
    <location>
        <begin position="158"/>
        <end position="174"/>
    </location>
</feature>
<sequence>MKKMANLLSKVFDMPFTKVKVELVANFANCEGRLRRTFDMDDLLREGVRPDLAALRTLGFFAEARKLLVHCDLAVDPDRRWDERALQLEEPYYRERRISVRCPAHWSGAKVLSCEEVSDVLETIQASGTEHVEFLVKWASSLELLKLEGTEETPEQVAESSSADEAQPAAADTASRSEPAPGFGAETIVQETIVEIDDFLQNQEWAA</sequence>
<dbReference type="EMBL" id="JANBVO010000036">
    <property type="protein sequence ID" value="KAJ9137053.1"/>
    <property type="molecule type" value="Genomic_DNA"/>
</dbReference>
<reference evidence="2" key="1">
    <citation type="submission" date="2022-07" db="EMBL/GenBank/DDBJ databases">
        <title>Fungi with potential for degradation of polypropylene.</title>
        <authorList>
            <person name="Gostincar C."/>
        </authorList>
    </citation>
    <scope>NUCLEOTIDE SEQUENCE</scope>
    <source>
        <strain evidence="2">EXF-13308</strain>
    </source>
</reference>
<keyword evidence="3" id="KW-1185">Reference proteome</keyword>
<proteinExistence type="predicted"/>
<dbReference type="AlphaFoldDB" id="A0AA38R4N0"/>
<protein>
    <submittedName>
        <fullName evidence="2">Uncharacterized protein</fullName>
    </submittedName>
</protein>
<feature type="region of interest" description="Disordered" evidence="1">
    <location>
        <begin position="149"/>
        <end position="187"/>
    </location>
</feature>
<comment type="caution">
    <text evidence="2">The sequence shown here is derived from an EMBL/GenBank/DDBJ whole genome shotgun (WGS) entry which is preliminary data.</text>
</comment>